<keyword evidence="1" id="KW-1185">Reference proteome</keyword>
<dbReference type="Proteomes" id="UP000887572">
    <property type="component" value="Unplaced"/>
</dbReference>
<accession>A0A914I502</accession>
<evidence type="ECO:0000313" key="2">
    <source>
        <dbReference type="WBParaSite" id="Gr19_v10_g6667.t1"/>
    </source>
</evidence>
<proteinExistence type="predicted"/>
<organism evidence="1 2">
    <name type="scientific">Globodera rostochiensis</name>
    <name type="common">Golden nematode worm</name>
    <name type="synonym">Heterodera rostochiensis</name>
    <dbReference type="NCBI Taxonomy" id="31243"/>
    <lineage>
        <taxon>Eukaryota</taxon>
        <taxon>Metazoa</taxon>
        <taxon>Ecdysozoa</taxon>
        <taxon>Nematoda</taxon>
        <taxon>Chromadorea</taxon>
        <taxon>Rhabditida</taxon>
        <taxon>Tylenchina</taxon>
        <taxon>Tylenchomorpha</taxon>
        <taxon>Tylenchoidea</taxon>
        <taxon>Heteroderidae</taxon>
        <taxon>Heteroderinae</taxon>
        <taxon>Globodera</taxon>
    </lineage>
</organism>
<dbReference type="WBParaSite" id="Gr19_v10_g6667.t1">
    <property type="protein sequence ID" value="Gr19_v10_g6667.t1"/>
    <property type="gene ID" value="Gr19_v10_g6667"/>
</dbReference>
<protein>
    <submittedName>
        <fullName evidence="2">Uncharacterized protein</fullName>
    </submittedName>
</protein>
<evidence type="ECO:0000313" key="1">
    <source>
        <dbReference type="Proteomes" id="UP000887572"/>
    </source>
</evidence>
<dbReference type="AlphaFoldDB" id="A0A914I502"/>
<sequence>MQKVLPIELIWQIVRSMQFHRRWAKVRVSKAFDQLLLEYMADFLRHAQSLAHKCMSTVGTIRLVIEKLEGGLLGFTTYLSRRSLFAELLAQRLMVQVNHMKLDIGSLSLPNPPLPMPYHVEVILTKVEQMVHRFVHFEGTTVVHLGRLARSLENYEKMAHFRVLRTYSNQLQQDYLFDE</sequence>
<reference evidence="2" key="1">
    <citation type="submission" date="2022-11" db="UniProtKB">
        <authorList>
            <consortium name="WormBaseParasite"/>
        </authorList>
    </citation>
    <scope>IDENTIFICATION</scope>
</reference>
<name>A0A914I502_GLORO</name>